<dbReference type="VEuPathDB" id="TrichDB:TVAGG3_0696190"/>
<dbReference type="SMR" id="A2GCG0"/>
<feature type="transmembrane region" description="Helical" evidence="1">
    <location>
        <begin position="22"/>
        <end position="43"/>
    </location>
</feature>
<keyword evidence="1" id="KW-0472">Membrane</keyword>
<dbReference type="Proteomes" id="UP000001542">
    <property type="component" value="Unassembled WGS sequence"/>
</dbReference>
<reference evidence="2" key="1">
    <citation type="submission" date="2006-10" db="EMBL/GenBank/DDBJ databases">
        <authorList>
            <person name="Amadeo P."/>
            <person name="Zhao Q."/>
            <person name="Wortman J."/>
            <person name="Fraser-Liggett C."/>
            <person name="Carlton J."/>
        </authorList>
    </citation>
    <scope>NUCLEOTIDE SEQUENCE</scope>
    <source>
        <strain evidence="2">G3</strain>
    </source>
</reference>
<accession>A2GCG0</accession>
<feature type="transmembrane region" description="Helical" evidence="1">
    <location>
        <begin position="166"/>
        <end position="186"/>
    </location>
</feature>
<dbReference type="AlphaFoldDB" id="A2GCG0"/>
<evidence type="ECO:0000256" key="1">
    <source>
        <dbReference type="SAM" id="Phobius"/>
    </source>
</evidence>
<evidence type="ECO:0000313" key="3">
    <source>
        <dbReference type="Proteomes" id="UP000001542"/>
    </source>
</evidence>
<sequence length="234" mass="26764">MNEALKSMINYLIALNEDYQKIFMIIMIVIICINVIVYPIVYFTQIKKLRENRYEVLQLMTTLPKTVISGISASLNKIKDEKTATQTMTITNTSSNPNYEQNRQEESIIKLFTSISDGTSKASIETSILNLMIIIVALSCVSYYLGMNCFMVSSNNLVFNCHHINYLFGSVTYLFGVCARIFKVSLATCDESFKESILSIDDEIQNIQRILPYLVNYFQFIRLGGEDRRESSIL</sequence>
<keyword evidence="1" id="KW-0812">Transmembrane</keyword>
<keyword evidence="1" id="KW-1133">Transmembrane helix</keyword>
<name>A2GCG0_TRIV3</name>
<proteinExistence type="predicted"/>
<dbReference type="VEuPathDB" id="TrichDB:TVAG_358630"/>
<protein>
    <submittedName>
        <fullName evidence="2">Uncharacterized protein</fullName>
    </submittedName>
</protein>
<keyword evidence="3" id="KW-1185">Reference proteome</keyword>
<dbReference type="EMBL" id="DS115050">
    <property type="protein sequence ID" value="EAX85153.1"/>
    <property type="molecule type" value="Genomic_DNA"/>
</dbReference>
<feature type="transmembrane region" description="Helical" evidence="1">
    <location>
        <begin position="128"/>
        <end position="146"/>
    </location>
</feature>
<dbReference type="InParanoid" id="A2GCG0"/>
<reference evidence="2" key="2">
    <citation type="journal article" date="2007" name="Science">
        <title>Draft genome sequence of the sexually transmitted pathogen Trichomonas vaginalis.</title>
        <authorList>
            <person name="Carlton J.M."/>
            <person name="Hirt R.P."/>
            <person name="Silva J.C."/>
            <person name="Delcher A.L."/>
            <person name="Schatz M."/>
            <person name="Zhao Q."/>
            <person name="Wortman J.R."/>
            <person name="Bidwell S.L."/>
            <person name="Alsmark U.C.M."/>
            <person name="Besteiro S."/>
            <person name="Sicheritz-Ponten T."/>
            <person name="Noel C.J."/>
            <person name="Dacks J.B."/>
            <person name="Foster P.G."/>
            <person name="Simillion C."/>
            <person name="Van de Peer Y."/>
            <person name="Miranda-Saavedra D."/>
            <person name="Barton G.J."/>
            <person name="Westrop G.D."/>
            <person name="Mueller S."/>
            <person name="Dessi D."/>
            <person name="Fiori P.L."/>
            <person name="Ren Q."/>
            <person name="Paulsen I."/>
            <person name="Zhang H."/>
            <person name="Bastida-Corcuera F.D."/>
            <person name="Simoes-Barbosa A."/>
            <person name="Brown M.T."/>
            <person name="Hayes R.D."/>
            <person name="Mukherjee M."/>
            <person name="Okumura C.Y."/>
            <person name="Schneider R."/>
            <person name="Smith A.J."/>
            <person name="Vanacova S."/>
            <person name="Villalvazo M."/>
            <person name="Haas B.J."/>
            <person name="Pertea M."/>
            <person name="Feldblyum T.V."/>
            <person name="Utterback T.R."/>
            <person name="Shu C.L."/>
            <person name="Osoegawa K."/>
            <person name="de Jong P.J."/>
            <person name="Hrdy I."/>
            <person name="Horvathova L."/>
            <person name="Zubacova Z."/>
            <person name="Dolezal P."/>
            <person name="Malik S.B."/>
            <person name="Logsdon J.M. Jr."/>
            <person name="Henze K."/>
            <person name="Gupta A."/>
            <person name="Wang C.C."/>
            <person name="Dunne R.L."/>
            <person name="Upcroft J.A."/>
            <person name="Upcroft P."/>
            <person name="White O."/>
            <person name="Salzberg S.L."/>
            <person name="Tang P."/>
            <person name="Chiu C.-H."/>
            <person name="Lee Y.-S."/>
            <person name="Embley T.M."/>
            <person name="Coombs G.H."/>
            <person name="Mottram J.C."/>
            <person name="Tachezy J."/>
            <person name="Fraser-Liggett C.M."/>
            <person name="Johnson P.J."/>
        </authorList>
    </citation>
    <scope>NUCLEOTIDE SEQUENCE [LARGE SCALE GENOMIC DNA]</scope>
    <source>
        <strain evidence="2">G3</strain>
    </source>
</reference>
<evidence type="ECO:0000313" key="2">
    <source>
        <dbReference type="EMBL" id="EAX85153.1"/>
    </source>
</evidence>
<organism evidence="2 3">
    <name type="scientific">Trichomonas vaginalis (strain ATCC PRA-98 / G3)</name>
    <dbReference type="NCBI Taxonomy" id="412133"/>
    <lineage>
        <taxon>Eukaryota</taxon>
        <taxon>Metamonada</taxon>
        <taxon>Parabasalia</taxon>
        <taxon>Trichomonadida</taxon>
        <taxon>Trichomonadidae</taxon>
        <taxon>Trichomonas</taxon>
    </lineage>
</organism>
<gene>
    <name evidence="2" type="ORF">TVAG_358630</name>
</gene>